<evidence type="ECO:0000313" key="4">
    <source>
        <dbReference type="Proteomes" id="UP000800096"/>
    </source>
</evidence>
<feature type="compositionally biased region" description="Basic and acidic residues" evidence="1">
    <location>
        <begin position="212"/>
        <end position="233"/>
    </location>
</feature>
<dbReference type="Proteomes" id="UP000800096">
    <property type="component" value="Unassembled WGS sequence"/>
</dbReference>
<keyword evidence="2" id="KW-0812">Transmembrane</keyword>
<feature type="region of interest" description="Disordered" evidence="1">
    <location>
        <begin position="212"/>
        <end position="259"/>
    </location>
</feature>
<feature type="compositionally biased region" description="Basic residues" evidence="1">
    <location>
        <begin position="234"/>
        <end position="246"/>
    </location>
</feature>
<organism evidence="3 4">
    <name type="scientific">Ampelomyces quisqualis</name>
    <name type="common">Powdery mildew agent</name>
    <dbReference type="NCBI Taxonomy" id="50730"/>
    <lineage>
        <taxon>Eukaryota</taxon>
        <taxon>Fungi</taxon>
        <taxon>Dikarya</taxon>
        <taxon>Ascomycota</taxon>
        <taxon>Pezizomycotina</taxon>
        <taxon>Dothideomycetes</taxon>
        <taxon>Pleosporomycetidae</taxon>
        <taxon>Pleosporales</taxon>
        <taxon>Pleosporineae</taxon>
        <taxon>Phaeosphaeriaceae</taxon>
        <taxon>Ampelomyces</taxon>
    </lineage>
</organism>
<evidence type="ECO:0000256" key="1">
    <source>
        <dbReference type="SAM" id="MobiDB-lite"/>
    </source>
</evidence>
<dbReference type="AlphaFoldDB" id="A0A6A5QVL4"/>
<reference evidence="3" key="1">
    <citation type="journal article" date="2020" name="Stud. Mycol.">
        <title>101 Dothideomycetes genomes: a test case for predicting lifestyles and emergence of pathogens.</title>
        <authorList>
            <person name="Haridas S."/>
            <person name="Albert R."/>
            <person name="Binder M."/>
            <person name="Bloem J."/>
            <person name="Labutti K."/>
            <person name="Salamov A."/>
            <person name="Andreopoulos B."/>
            <person name="Baker S."/>
            <person name="Barry K."/>
            <person name="Bills G."/>
            <person name="Bluhm B."/>
            <person name="Cannon C."/>
            <person name="Castanera R."/>
            <person name="Culley D."/>
            <person name="Daum C."/>
            <person name="Ezra D."/>
            <person name="Gonzalez J."/>
            <person name="Henrissat B."/>
            <person name="Kuo A."/>
            <person name="Liang C."/>
            <person name="Lipzen A."/>
            <person name="Lutzoni F."/>
            <person name="Magnuson J."/>
            <person name="Mondo S."/>
            <person name="Nolan M."/>
            <person name="Ohm R."/>
            <person name="Pangilinan J."/>
            <person name="Park H.-J."/>
            <person name="Ramirez L."/>
            <person name="Alfaro M."/>
            <person name="Sun H."/>
            <person name="Tritt A."/>
            <person name="Yoshinaga Y."/>
            <person name="Zwiers L.-H."/>
            <person name="Turgeon B."/>
            <person name="Goodwin S."/>
            <person name="Spatafora J."/>
            <person name="Crous P."/>
            <person name="Grigoriev I."/>
        </authorList>
    </citation>
    <scope>NUCLEOTIDE SEQUENCE</scope>
    <source>
        <strain evidence="3">HMLAC05119</strain>
    </source>
</reference>
<keyword evidence="2" id="KW-0472">Membrane</keyword>
<name>A0A6A5QVL4_AMPQU</name>
<keyword evidence="2" id="KW-1133">Transmembrane helix</keyword>
<evidence type="ECO:0000256" key="2">
    <source>
        <dbReference type="SAM" id="Phobius"/>
    </source>
</evidence>
<dbReference type="EMBL" id="ML979133">
    <property type="protein sequence ID" value="KAF1918614.1"/>
    <property type="molecule type" value="Genomic_DNA"/>
</dbReference>
<keyword evidence="4" id="KW-1185">Reference proteome</keyword>
<gene>
    <name evidence="3" type="ORF">BDU57DRAFT_592730</name>
</gene>
<sequence>MDHPTGSMSIDLYIGVLIAAETERFQIRCHGIPRIFPPALEMFETAVISTLSDVQTYLKTRRGLTTTEQRDKEHRLIHNISDVHSELDMIQSILDQQKQVFDAFLADSQDSRKHSRHGLVIGLAALAFAIVTVIFTPLNFMMSLFALPMEDFAQNQKLLENGGSGERDATKVYRTGYIWGYTALAGITTWIPIAGLLAYVYLKINGRFEKRDDGEVERSKTDKKGSKNTEDKPKRWKIWKNSTSKKKTPEIEQQNGDEEHDKRWWDILSLSTKDAISRTARFRGRKRQDAAASNV</sequence>
<accession>A0A6A5QVL4</accession>
<protein>
    <submittedName>
        <fullName evidence="3">Uncharacterized protein</fullName>
    </submittedName>
</protein>
<dbReference type="OrthoDB" id="341259at2759"/>
<feature type="transmembrane region" description="Helical" evidence="2">
    <location>
        <begin position="119"/>
        <end position="140"/>
    </location>
</feature>
<proteinExistence type="predicted"/>
<evidence type="ECO:0000313" key="3">
    <source>
        <dbReference type="EMBL" id="KAF1918614.1"/>
    </source>
</evidence>
<feature type="transmembrane region" description="Helical" evidence="2">
    <location>
        <begin position="178"/>
        <end position="202"/>
    </location>
</feature>